<reference evidence="1 2" key="1">
    <citation type="journal article" date="2020" name="J. Phycol.">
        <title>Comparative genome analysis reveals Cyanidiococcus gen. nov., a new extremophilic red algal genus sister to Cyanidioschyzon (Cyanidioschyzonaceae, Rhodophyta).</title>
        <authorList>
            <person name="Liu S.-L."/>
            <person name="Chiang Y.-R."/>
            <person name="Yoon H.S."/>
            <person name="Fu H.-Y."/>
        </authorList>
    </citation>
    <scope>NUCLEOTIDE SEQUENCE [LARGE SCALE GENOMIC DNA]</scope>
    <source>
        <strain evidence="1 2">THAL066</strain>
    </source>
</reference>
<gene>
    <name evidence="1" type="ORF">F1559_003447</name>
</gene>
<name>A0A7J7IJX5_9RHOD</name>
<evidence type="ECO:0000313" key="2">
    <source>
        <dbReference type="Proteomes" id="UP000530660"/>
    </source>
</evidence>
<dbReference type="PANTHER" id="PTHR35276">
    <property type="entry name" value="S-ADENOSYL-L-METHIONINE-DEPENDENT METHYLTRANSFERASES SUPERFAMILY PROTEIN"/>
    <property type="match status" value="1"/>
</dbReference>
<dbReference type="AlphaFoldDB" id="A0A7J7IJX5"/>
<sequence>MFQSKFGSVPVHVFSEYAEGSLRCRLWTESGFVGEIRQHRHEQIDRELLYRWLQDRRDVSAGIKVAAYNLGYLPGLDTDKHVRTIAGSTVQSLGRVEKLIALNGGIISISCYVGHEGGADEEAAVLGWARTLASSHWTVVAHQWLNRQKAPSLVIAQRLSNSAQYMAH</sequence>
<dbReference type="PANTHER" id="PTHR35276:SF1">
    <property type="entry name" value="TRNA (MNM(5)S(2)U34)-METHYLTRANSFERASE, CHLOROPLASTIC"/>
    <property type="match status" value="1"/>
</dbReference>
<comment type="caution">
    <text evidence="1">The sequence shown here is derived from an EMBL/GenBank/DDBJ whole genome shotgun (WGS) entry which is preliminary data.</text>
</comment>
<protein>
    <submittedName>
        <fullName evidence="1">Uncharacterized protein</fullName>
    </submittedName>
</protein>
<dbReference type="Gene3D" id="3.40.50.150">
    <property type="entry name" value="Vaccinia Virus protein VP39"/>
    <property type="match status" value="1"/>
</dbReference>
<dbReference type="InterPro" id="IPR010719">
    <property type="entry name" value="MnmM_MeTrfase"/>
</dbReference>
<proteinExistence type="predicted"/>
<dbReference type="Proteomes" id="UP000530660">
    <property type="component" value="Unassembled WGS sequence"/>
</dbReference>
<dbReference type="Pfam" id="PF06962">
    <property type="entry name" value="rRNA_methylase"/>
    <property type="match status" value="1"/>
</dbReference>
<evidence type="ECO:0000313" key="1">
    <source>
        <dbReference type="EMBL" id="KAF6003328.1"/>
    </source>
</evidence>
<dbReference type="InterPro" id="IPR029063">
    <property type="entry name" value="SAM-dependent_MTases_sf"/>
</dbReference>
<dbReference type="OrthoDB" id="2984at2759"/>
<dbReference type="EMBL" id="VWRR01000007">
    <property type="protein sequence ID" value="KAF6003328.1"/>
    <property type="molecule type" value="Genomic_DNA"/>
</dbReference>
<keyword evidence="2" id="KW-1185">Reference proteome</keyword>
<organism evidence="1 2">
    <name type="scientific">Cyanidiococcus yangmingshanensis</name>
    <dbReference type="NCBI Taxonomy" id="2690220"/>
    <lineage>
        <taxon>Eukaryota</taxon>
        <taxon>Rhodophyta</taxon>
        <taxon>Bangiophyceae</taxon>
        <taxon>Cyanidiales</taxon>
        <taxon>Cyanidiaceae</taxon>
        <taxon>Cyanidiococcus</taxon>
    </lineage>
</organism>
<accession>A0A7J7IJX5</accession>